<dbReference type="Proteomes" id="UP000196102">
    <property type="component" value="Unassembled WGS sequence"/>
</dbReference>
<dbReference type="Gene3D" id="2.60.40.10">
    <property type="entry name" value="Immunoglobulins"/>
    <property type="match status" value="1"/>
</dbReference>
<dbReference type="SUPFAM" id="SSF49299">
    <property type="entry name" value="PKD domain"/>
    <property type="match status" value="1"/>
</dbReference>
<name>A0A1Z8AJB3_9FLAO</name>
<dbReference type="InterPro" id="IPR011044">
    <property type="entry name" value="Quino_amine_DH_bsu"/>
</dbReference>
<accession>A0A1Z8AJB3</accession>
<comment type="caution">
    <text evidence="2">The sequence shown here is derived from an EMBL/GenBank/DDBJ whole genome shotgun (WGS) entry which is preliminary data.</text>
</comment>
<evidence type="ECO:0000259" key="1">
    <source>
        <dbReference type="PROSITE" id="PS50093"/>
    </source>
</evidence>
<dbReference type="Pfam" id="PF13585">
    <property type="entry name" value="CHU_C"/>
    <property type="match status" value="1"/>
</dbReference>
<sequence>MKVNRLKITIISILFAQLCFSQGEANIWYFGVNAGLDFSSGSPVPLLDSAMDTNEGCAVISDSNGALLFYTDGSTIYNRNHFPMPNGTGLLGDSSSAQSSIVVPKPNNTNIYYVFTVDDESGPDGFRYSEVDMTLDGGLGNVTSLKNQLLRSPTTEKLTSVSHVNQNSYWVVAHDIGSNNFLSYLVTDLGVASTPVISSVGPVISNNPLEALGMIKISPDGTKLSMTNAIIDQEGWLFDFDAATGIVSNPILMITGPLNRDLYGTEFSPNSNIVYYSGIGSSVYQFDLSSNVSLTMIQSRVELTTIRRPYASMQLAPDGKIYVAQGSAFNLNVIENPNIVGLGCNYRSQTISLGGRRCRDGLPSFVQSFLDLEQIQFQNTCLGDATNFNLINPVTSVVWDFGDPASGLSNSSTALNPNHVFTNAGVYTVTATTIASSGASSVLSTIDVEIFEQPTASTPQSIEICDPNNDGFHNFDLTQQNSVILNGQSATTFEVVYFENLTDYNNDSPISNPSAYANNVAFGSQTIIASVINIGNDECEAMTSFDIQIFESPMPATSIPAIRLCDNDSVGSDSDGRILFDLTTNESAIYNGQSSTDFQLEYFTDALLTMPISNPAVYQNTNRSETIYVQMINRLQTTCVATTSFDIEVLELPTINATVQLNQCDDDTDGITTFNLNQVIDEIIPNLNTNTITFYENFLDAENASNSITNLTTYQNTTSSSQIIYARVENTEGCYRTAQIDLNVSTSQIPSSFIRTIYQCDDGADLYDGVATFDLTNAQADIAALFPAGQTIGVNFYRNESDALTEANPITNISAYQNLGSLNSQDIFVRVDNASNDCVGLGHHVNLIVEENPTAANTIIIDQCDANNDGVESIDTSNINAQLLQGQTGVDLTFRDSSGNILPNPLPNPLITASQTIDVEMTNASSLDPDGVCTVMTQIEIIVEPGVVANPIPVFEVCDTDNDGIFAFDTSTIESTLLDSQTAVTVTYEDENGASLSSPLPNPFITSSQTITATVINPSNSFCFAQTTIEFVVNLTPEANSVANDIVCDDSSRDGEHVFDLSNYDSQVLNGQSAIDFIVTYHSNQSDADSGNSALPTLYTTTSARETLFVRIENRNNSSCNDTSISFDIGVSRLPIANQPSDIDVCDDSSNDGTEVFDLRFRESEILNGQSATDNIISYYTSQSDADIGINELPFSYSNQTTNEEIFVRLENATNGSCYATTSFRINVYEQPVLFMQDQWAICENDTVELVADTGFDNYLWSTGETTSTIIVDTPGNYFVTVSNDYGALICEETKDITVVESTVAIIRNIEIEDWSQDNNSVIVEVDGSGDYEHSLDGVTYQDSNRFDNLPMGDYQIYVRDKNGCGIVEQDVYLLFYPRFFTPNGDGFHDFWQLFNSEQEPTNKIYIFDRYGKLLKQISPEGPGWDGTFNGSPVPSSDYWFRVERSNGAIYNGHFTLKR</sequence>
<proteinExistence type="predicted"/>
<dbReference type="PROSITE" id="PS50093">
    <property type="entry name" value="PKD"/>
    <property type="match status" value="1"/>
</dbReference>
<organism evidence="2 3">
    <name type="scientific">Nonlabens dokdonensis</name>
    <dbReference type="NCBI Taxonomy" id="328515"/>
    <lineage>
        <taxon>Bacteria</taxon>
        <taxon>Pseudomonadati</taxon>
        <taxon>Bacteroidota</taxon>
        <taxon>Flavobacteriia</taxon>
        <taxon>Flavobacteriales</taxon>
        <taxon>Flavobacteriaceae</taxon>
        <taxon>Nonlabens</taxon>
    </lineage>
</organism>
<evidence type="ECO:0000313" key="3">
    <source>
        <dbReference type="Proteomes" id="UP000196102"/>
    </source>
</evidence>
<gene>
    <name evidence="2" type="ORF">A9Q93_12840</name>
</gene>
<dbReference type="CDD" id="cd00146">
    <property type="entry name" value="PKD"/>
    <property type="match status" value="1"/>
</dbReference>
<feature type="domain" description="PKD" evidence="1">
    <location>
        <begin position="392"/>
        <end position="450"/>
    </location>
</feature>
<dbReference type="EMBL" id="MAAX01000196">
    <property type="protein sequence ID" value="OUS10435.1"/>
    <property type="molecule type" value="Genomic_DNA"/>
</dbReference>
<dbReference type="NCBIfam" id="TIGR04131">
    <property type="entry name" value="Bac_Flav_CTERM"/>
    <property type="match status" value="1"/>
</dbReference>
<dbReference type="Pfam" id="PF18911">
    <property type="entry name" value="PKD_4"/>
    <property type="match status" value="1"/>
</dbReference>
<dbReference type="InterPro" id="IPR035986">
    <property type="entry name" value="PKD_dom_sf"/>
</dbReference>
<dbReference type="InterPro" id="IPR000601">
    <property type="entry name" value="PKD_dom"/>
</dbReference>
<dbReference type="InterPro" id="IPR026341">
    <property type="entry name" value="T9SS_type_B"/>
</dbReference>
<evidence type="ECO:0000313" key="2">
    <source>
        <dbReference type="EMBL" id="OUS10435.1"/>
    </source>
</evidence>
<protein>
    <recommendedName>
        <fullName evidence="1">PKD domain-containing protein</fullName>
    </recommendedName>
</protein>
<dbReference type="InterPro" id="IPR013783">
    <property type="entry name" value="Ig-like_fold"/>
</dbReference>
<dbReference type="SUPFAM" id="SSF50969">
    <property type="entry name" value="YVTN repeat-like/Quinoprotein amine dehydrogenase"/>
    <property type="match status" value="1"/>
</dbReference>
<dbReference type="RefSeq" id="WP_303687850.1">
    <property type="nucleotide sequence ID" value="NZ_CAJXYO010000019.1"/>
</dbReference>
<reference evidence="3" key="1">
    <citation type="journal article" date="2017" name="Proc. Natl. Acad. Sci. U.S.A.">
        <title>Simulation of Deepwater Horizon oil plume reveals substrate specialization within a complex community of hydrocarbon-degraders.</title>
        <authorList>
            <person name="Hu P."/>
            <person name="Dubinsky E.A."/>
            <person name="Probst A.J."/>
            <person name="Wang J."/>
            <person name="Sieber C.M.K."/>
            <person name="Tom L.M."/>
            <person name="Gardinali P."/>
            <person name="Banfield J.F."/>
            <person name="Atlas R.M."/>
            <person name="Andersen G.L."/>
        </authorList>
    </citation>
    <scope>NUCLEOTIDE SEQUENCE [LARGE SCALE GENOMIC DNA]</scope>
</reference>